<feature type="transmembrane region" description="Helical" evidence="1">
    <location>
        <begin position="33"/>
        <end position="53"/>
    </location>
</feature>
<reference evidence="2 3" key="1">
    <citation type="submission" date="2014-01" db="EMBL/GenBank/DDBJ databases">
        <title>Plasmidome dynamics in the species complex Clostridium novyi sensu lato converts strains of independent lineages into distinctly different pathogens.</title>
        <authorList>
            <person name="Skarin H."/>
            <person name="Segerman B."/>
        </authorList>
    </citation>
    <scope>NUCLEOTIDE SEQUENCE [LARGE SCALE GENOMIC DNA]</scope>
    <source>
        <strain evidence="2 3">4552</strain>
    </source>
</reference>
<keyword evidence="1" id="KW-1133">Transmembrane helix</keyword>
<evidence type="ECO:0000256" key="1">
    <source>
        <dbReference type="SAM" id="Phobius"/>
    </source>
</evidence>
<comment type="caution">
    <text evidence="2">The sequence shown here is derived from an EMBL/GenBank/DDBJ whole genome shotgun (WGS) entry which is preliminary data.</text>
</comment>
<accession>A0A0A0HZR4</accession>
<feature type="transmembrane region" description="Helical" evidence="1">
    <location>
        <begin position="65"/>
        <end position="89"/>
    </location>
</feature>
<keyword evidence="1" id="KW-0472">Membrane</keyword>
<organism evidence="2 3">
    <name type="scientific">Clostridium novyi A str. 4552</name>
    <dbReference type="NCBI Taxonomy" id="1444289"/>
    <lineage>
        <taxon>Bacteria</taxon>
        <taxon>Bacillati</taxon>
        <taxon>Bacillota</taxon>
        <taxon>Clostridia</taxon>
        <taxon>Eubacteriales</taxon>
        <taxon>Clostridiaceae</taxon>
        <taxon>Clostridium</taxon>
    </lineage>
</organism>
<dbReference type="Proteomes" id="UP000030012">
    <property type="component" value="Unassembled WGS sequence"/>
</dbReference>
<name>A0A0A0HZR4_CLONO</name>
<gene>
    <name evidence="2" type="ORF">Z968_12995</name>
</gene>
<feature type="transmembrane region" description="Helical" evidence="1">
    <location>
        <begin position="146"/>
        <end position="167"/>
    </location>
</feature>
<evidence type="ECO:0000313" key="2">
    <source>
        <dbReference type="EMBL" id="KGM92845.1"/>
    </source>
</evidence>
<dbReference type="EMBL" id="JENJ01000117">
    <property type="protein sequence ID" value="KGM92845.1"/>
    <property type="molecule type" value="Genomic_DNA"/>
</dbReference>
<sequence>MKRLEEFNRIREELLEQGYKENCLSVSTLKANIMVLITTVPIAVICYLVFLAIHGGSYKYTRLDIVFWFSIFVGIVVHELIHGITWAVFCKKKWRAIGFGVDWSTLTPYCCCSEGLAFKKYALGCAMPTIVVGLLPYIIGLILGNYFLAMFGVVHIVAGGGDIYILWMIRKAKNAIIVDHPYLVGCVAFEK</sequence>
<evidence type="ECO:0008006" key="4">
    <source>
        <dbReference type="Google" id="ProtNLM"/>
    </source>
</evidence>
<dbReference type="Pfam" id="PF11667">
    <property type="entry name" value="DUF3267"/>
    <property type="match status" value="1"/>
</dbReference>
<proteinExistence type="predicted"/>
<dbReference type="AlphaFoldDB" id="A0A0A0HZR4"/>
<evidence type="ECO:0000313" key="3">
    <source>
        <dbReference type="Proteomes" id="UP000030012"/>
    </source>
</evidence>
<protein>
    <recommendedName>
        <fullName evidence="4">DUF3267 domain-containing protein</fullName>
    </recommendedName>
</protein>
<keyword evidence="1" id="KW-0812">Transmembrane</keyword>
<dbReference type="InterPro" id="IPR021683">
    <property type="entry name" value="DUF3267"/>
</dbReference>
<feature type="transmembrane region" description="Helical" evidence="1">
    <location>
        <begin position="121"/>
        <end position="140"/>
    </location>
</feature>